<dbReference type="Pfam" id="PF24517">
    <property type="entry name" value="CBM96"/>
    <property type="match status" value="1"/>
</dbReference>
<evidence type="ECO:0000256" key="3">
    <source>
        <dbReference type="ARBA" id="ARBA00022729"/>
    </source>
</evidence>
<dbReference type="GO" id="GO:0005509">
    <property type="term" value="F:calcium ion binding"/>
    <property type="evidence" value="ECO:0007669"/>
    <property type="project" value="InterPro"/>
</dbReference>
<dbReference type="SMR" id="A0A6C2UHA9"/>
<evidence type="ECO:0000313" key="8">
    <source>
        <dbReference type="Proteomes" id="UP000346198"/>
    </source>
</evidence>
<protein>
    <submittedName>
        <fullName evidence="7">Iota-carrageenase</fullName>
    </submittedName>
</protein>
<dbReference type="Pfam" id="PF05345">
    <property type="entry name" value="He_PIG"/>
    <property type="match status" value="1"/>
</dbReference>
<dbReference type="InterPro" id="IPR055372">
    <property type="entry name" value="CBM96"/>
</dbReference>
<dbReference type="Proteomes" id="UP000346198">
    <property type="component" value="Unassembled WGS sequence"/>
</dbReference>
<dbReference type="SUPFAM" id="SSF49313">
    <property type="entry name" value="Cadherin-like"/>
    <property type="match status" value="1"/>
</dbReference>
<dbReference type="InterPro" id="IPR051801">
    <property type="entry name" value="GH28_Enzymes"/>
</dbReference>
<feature type="chain" id="PRO_5025684290" evidence="4">
    <location>
        <begin position="22"/>
        <end position="993"/>
    </location>
</feature>
<dbReference type="InterPro" id="IPR011050">
    <property type="entry name" value="Pectin_lyase_fold/virulence"/>
</dbReference>
<dbReference type="Gene3D" id="2.160.20.10">
    <property type="entry name" value="Single-stranded right-handed beta-helix, Pectin lyase-like"/>
    <property type="match status" value="1"/>
</dbReference>
<dbReference type="InterPro" id="IPR024535">
    <property type="entry name" value="RHGA/B-epi-like_pectate_lyase"/>
</dbReference>
<keyword evidence="3 4" id="KW-0732">Signal</keyword>
<comment type="subcellular location">
    <subcellularLocation>
        <location evidence="1">Secreted</location>
    </subcellularLocation>
</comment>
<proteinExistence type="predicted"/>
<dbReference type="AlphaFoldDB" id="A0A6C2UHA9"/>
<dbReference type="Pfam" id="PF12708">
    <property type="entry name" value="Pect-lyase_RHGA_epim"/>
    <property type="match status" value="1"/>
</dbReference>
<gene>
    <name evidence="7" type="primary">cgiA_13</name>
    <name evidence="7" type="ORF">SCARR_00639</name>
</gene>
<dbReference type="PANTHER" id="PTHR31339">
    <property type="entry name" value="PECTIN LYASE-RELATED"/>
    <property type="match status" value="1"/>
</dbReference>
<evidence type="ECO:0000313" key="7">
    <source>
        <dbReference type="EMBL" id="VGO18586.1"/>
    </source>
</evidence>
<keyword evidence="8" id="KW-1185">Reference proteome</keyword>
<evidence type="ECO:0000259" key="6">
    <source>
        <dbReference type="Pfam" id="PF24517"/>
    </source>
</evidence>
<dbReference type="InterPro" id="IPR015919">
    <property type="entry name" value="Cadherin-like_sf"/>
</dbReference>
<feature type="signal peptide" evidence="4">
    <location>
        <begin position="1"/>
        <end position="21"/>
    </location>
</feature>
<dbReference type="GO" id="GO:0016020">
    <property type="term" value="C:membrane"/>
    <property type="evidence" value="ECO:0007669"/>
    <property type="project" value="InterPro"/>
</dbReference>
<dbReference type="EMBL" id="CAAHFH010000001">
    <property type="protein sequence ID" value="VGO18586.1"/>
    <property type="molecule type" value="Genomic_DNA"/>
</dbReference>
<feature type="domain" description="Carbohydrate-binding module family 96" evidence="6">
    <location>
        <begin position="710"/>
        <end position="868"/>
    </location>
</feature>
<evidence type="ECO:0000256" key="2">
    <source>
        <dbReference type="ARBA" id="ARBA00022525"/>
    </source>
</evidence>
<dbReference type="InterPro" id="IPR013783">
    <property type="entry name" value="Ig-like_fold"/>
</dbReference>
<dbReference type="SUPFAM" id="SSF51126">
    <property type="entry name" value="Pectin lyase-like"/>
    <property type="match status" value="1"/>
</dbReference>
<dbReference type="GO" id="GO:0005576">
    <property type="term" value="C:extracellular region"/>
    <property type="evidence" value="ECO:0007669"/>
    <property type="project" value="UniProtKB-SubCell"/>
</dbReference>
<sequence length="993" mass="105683">MLQKRAIALLVVMSMSLCTYAFYDASFETHNVVTNVMDFGAVGTGLADDTAAVQAAIDYVTANGGGDVEVPAGTYLLKGVELKSNVHMLIDAGAVLNLDGAGTMIYIDGHPDWVENVSIQGVGGRFTVNFSQGVSGTRFIQVKKARNFLLSDFHVNGNVSSYSSVVMGVSGFDEATRAMATQGTMRNASISHSSYGYGLIQSQACDSVLFTNLHANGGVALRMETGWDKMGNLQYGGVFNVVGRNISAENAKTAVMMAPVGLRQGLVDIDGVYATNCAAAVTIAAGGLRKLYNPDIFPGSYAEGSSVRNVTAVFGLTAQYKSLPDDIPAEYVNLFSNVSHDVWGAPWIGPSLSVVNNDNERVSVSNVRAVGFEYVPPITGAGYALVEETFFSTNYASTIAGDFWSATTNLDPGGTNWISGNGSIGQMNMAVAEGENHALKTWGFALEDGEDASISSDFRYDHQSGGDSTASLNEAAFGLLFSTDPDSATGSNRYCLLGNQGSGLGFIDDALSEVAHTNLNVDTAVGGWSDWFQLTWRIEQGAVNYQGTPSLYDQSGALLYTGPTVDLDVTNGTIIWAGYTTGTNSVGGSISGFSGLEQVEVDNFVFETSYINEAPVWLEAPARLYAKVNTAYTNSLRGLVLEPNGKLVKYSKLQGPDWLSVEESGWITGTPGALDMGANELELVAEDYEGLASTNTLIMTVSSLSSGSFSLPPVEDATVRGLNPTDNYGTGRTVGIQDHSSKQRIAYLKFDLSQISGDQMTNAFLRLKVTDPDTSMVQAVWSVSDDSWQEDVITYSNRPPVISCASGAPVPVPDLGWWVELNITDYVQAEWSGDQVLSLAVVASNGFQSAYHSKDDMPGHRPELVVQTILTNAAVNTGWNTFASTYGLSGVKTNHSDSDGLNDWGEYVFGGSPTNSADLGLKPVFDATSSNYVFFLIGDSSIDAYVLTNSGLVGGNWGTNRSVTVTSTNGLLSGYTNTIDTSKDKLFIKLLVE</sequence>
<evidence type="ECO:0000256" key="4">
    <source>
        <dbReference type="SAM" id="SignalP"/>
    </source>
</evidence>
<keyword evidence="2" id="KW-0964">Secreted</keyword>
<accession>A0A6C2UHA9</accession>
<dbReference type="Gene3D" id="2.60.40.10">
    <property type="entry name" value="Immunoglobulins"/>
    <property type="match status" value="1"/>
</dbReference>
<evidence type="ECO:0000259" key="5">
    <source>
        <dbReference type="Pfam" id="PF12708"/>
    </source>
</evidence>
<reference evidence="7 8" key="1">
    <citation type="submission" date="2019-04" db="EMBL/GenBank/DDBJ databases">
        <authorList>
            <person name="Van Vliet M D."/>
        </authorList>
    </citation>
    <scope>NUCLEOTIDE SEQUENCE [LARGE SCALE GENOMIC DNA]</scope>
    <source>
        <strain evidence="7 8">F21</strain>
    </source>
</reference>
<evidence type="ECO:0000256" key="1">
    <source>
        <dbReference type="ARBA" id="ARBA00004613"/>
    </source>
</evidence>
<organism evidence="7 8">
    <name type="scientific">Pontiella sulfatireligans</name>
    <dbReference type="NCBI Taxonomy" id="2750658"/>
    <lineage>
        <taxon>Bacteria</taxon>
        <taxon>Pseudomonadati</taxon>
        <taxon>Kiritimatiellota</taxon>
        <taxon>Kiritimatiellia</taxon>
        <taxon>Kiritimatiellales</taxon>
        <taxon>Pontiellaceae</taxon>
        <taxon>Pontiella</taxon>
    </lineage>
</organism>
<dbReference type="NCBIfam" id="NF033679">
    <property type="entry name" value="DNRLRE_dom"/>
    <property type="match status" value="1"/>
</dbReference>
<name>A0A6C2UHA9_9BACT</name>
<dbReference type="InterPro" id="IPR012334">
    <property type="entry name" value="Pectin_lyas_fold"/>
</dbReference>
<feature type="domain" description="Rhamnogalacturonase A/B/Epimerase-like pectate lyase" evidence="5">
    <location>
        <begin position="34"/>
        <end position="228"/>
    </location>
</feature>